<accession>A0A2G9ZH11</accession>
<keyword evidence="2" id="KW-0436">Ligase</keyword>
<feature type="non-terminal residue" evidence="2">
    <location>
        <position position="177"/>
    </location>
</feature>
<protein>
    <submittedName>
        <fullName evidence="2">Gamma-glutamyl ligase</fullName>
    </submittedName>
</protein>
<dbReference type="Proteomes" id="UP000230447">
    <property type="component" value="Unassembled WGS sequence"/>
</dbReference>
<feature type="domain" description="Coenzyme F420:L-glutamate ligase-like" evidence="1">
    <location>
        <begin position="15"/>
        <end position="177"/>
    </location>
</feature>
<dbReference type="PANTHER" id="PTHR47917">
    <property type="match status" value="1"/>
</dbReference>
<dbReference type="SUPFAM" id="SSF144010">
    <property type="entry name" value="CofE-like"/>
    <property type="match status" value="1"/>
</dbReference>
<dbReference type="InterPro" id="IPR002847">
    <property type="entry name" value="F420-0_gamma-glut_ligase-dom"/>
</dbReference>
<dbReference type="AlphaFoldDB" id="A0A2G9ZH11"/>
<dbReference type="EMBL" id="PCSB01000025">
    <property type="protein sequence ID" value="PIP31870.1"/>
    <property type="molecule type" value="Genomic_DNA"/>
</dbReference>
<sequence>MLIKTVKTRKIIPEKDRDLFSILKRYLPKLKENSIVVVTSKVVAICQGRIADPKEITRDELAEKEADWYLPRSLNKYHFMLTIKRNTMIASAGIDESNGAGYYILWPKDPQKSANKIRAFLKKKFGLKNLGVIITDSKLTPLRWGVTGVAIAHSGFLALNDYRKKPDIFGRKLKVTQ</sequence>
<dbReference type="Pfam" id="PF01996">
    <property type="entry name" value="F420_ligase"/>
    <property type="match status" value="1"/>
</dbReference>
<name>A0A2G9ZH11_9BACT</name>
<gene>
    <name evidence="2" type="ORF">COX24_01305</name>
</gene>
<dbReference type="Gene3D" id="3.30.1330.100">
    <property type="entry name" value="CofE-like"/>
    <property type="match status" value="2"/>
</dbReference>
<evidence type="ECO:0000313" key="3">
    <source>
        <dbReference type="Proteomes" id="UP000230447"/>
    </source>
</evidence>
<comment type="caution">
    <text evidence="2">The sequence shown here is derived from an EMBL/GenBank/DDBJ whole genome shotgun (WGS) entry which is preliminary data.</text>
</comment>
<proteinExistence type="predicted"/>
<evidence type="ECO:0000259" key="1">
    <source>
        <dbReference type="Pfam" id="PF01996"/>
    </source>
</evidence>
<reference evidence="2 3" key="1">
    <citation type="submission" date="2017-09" db="EMBL/GenBank/DDBJ databases">
        <title>Depth-based differentiation of microbial function through sediment-hosted aquifers and enrichment of novel symbionts in the deep terrestrial subsurface.</title>
        <authorList>
            <person name="Probst A.J."/>
            <person name="Ladd B."/>
            <person name="Jarett J.K."/>
            <person name="Geller-Mcgrath D.E."/>
            <person name="Sieber C.M."/>
            <person name="Emerson J.B."/>
            <person name="Anantharaman K."/>
            <person name="Thomas B.C."/>
            <person name="Malmstrom R."/>
            <person name="Stieglmeier M."/>
            <person name="Klingl A."/>
            <person name="Woyke T."/>
            <person name="Ryan C.M."/>
            <person name="Banfield J.F."/>
        </authorList>
    </citation>
    <scope>NUCLEOTIDE SEQUENCE [LARGE SCALE GENOMIC DNA]</scope>
    <source>
        <strain evidence="2">CG23_combo_of_CG06-09_8_20_14_all_37_87_8</strain>
    </source>
</reference>
<organism evidence="2 3">
    <name type="scientific">bacterium (Candidatus Gribaldobacteria) CG23_combo_of_CG06-09_8_20_14_all_37_87_8</name>
    <dbReference type="NCBI Taxonomy" id="2014278"/>
    <lineage>
        <taxon>Bacteria</taxon>
        <taxon>Candidatus Gribaldobacteria</taxon>
    </lineage>
</organism>
<dbReference type="GO" id="GO:0052618">
    <property type="term" value="F:coenzyme F420-0:L-glutamate ligase activity"/>
    <property type="evidence" value="ECO:0007669"/>
    <property type="project" value="TreeGrafter"/>
</dbReference>
<evidence type="ECO:0000313" key="2">
    <source>
        <dbReference type="EMBL" id="PIP31870.1"/>
    </source>
</evidence>
<dbReference type="PANTHER" id="PTHR47917:SF1">
    <property type="entry name" value="COENZYME F420:L-GLUTAMATE LIGASE"/>
    <property type="match status" value="1"/>
</dbReference>